<dbReference type="SUPFAM" id="SSF54665">
    <property type="entry name" value="CO dehydrogenase molybdoprotein N-domain-like"/>
    <property type="match status" value="1"/>
</dbReference>
<dbReference type="Gene3D" id="3.30.365.10">
    <property type="entry name" value="Aldehyde oxidase/xanthine dehydrogenase, molybdopterin binding domain"/>
    <property type="match status" value="4"/>
</dbReference>
<dbReference type="InterPro" id="IPR008274">
    <property type="entry name" value="AldOxase/xan_DH_MoCoBD1"/>
</dbReference>
<evidence type="ECO:0000256" key="2">
    <source>
        <dbReference type="ARBA" id="ARBA00023002"/>
    </source>
</evidence>
<dbReference type="EMBL" id="BAAANL010000005">
    <property type="protein sequence ID" value="GAA1867719.1"/>
    <property type="molecule type" value="Genomic_DNA"/>
</dbReference>
<evidence type="ECO:0000313" key="5">
    <source>
        <dbReference type="Proteomes" id="UP001501094"/>
    </source>
</evidence>
<dbReference type="SUPFAM" id="SSF56003">
    <property type="entry name" value="Molybdenum cofactor-binding domain"/>
    <property type="match status" value="1"/>
</dbReference>
<dbReference type="InterPro" id="IPR036856">
    <property type="entry name" value="Ald_Oxase/Xan_DH_a/b_sf"/>
</dbReference>
<dbReference type="InterPro" id="IPR000674">
    <property type="entry name" value="Ald_Oxase/Xan_DH_a/b"/>
</dbReference>
<dbReference type="PANTHER" id="PTHR11908:SF132">
    <property type="entry name" value="ALDEHYDE OXIDASE 1-RELATED"/>
    <property type="match status" value="1"/>
</dbReference>
<name>A0ABN2NH24_9MICO</name>
<dbReference type="Pfam" id="PF20256">
    <property type="entry name" value="MoCoBD_2"/>
    <property type="match status" value="1"/>
</dbReference>
<accession>A0ABN2NH24</accession>
<comment type="caution">
    <text evidence="4">The sequence shown here is derived from an EMBL/GenBank/DDBJ whole genome shotgun (WGS) entry which is preliminary data.</text>
</comment>
<feature type="domain" description="Aldehyde oxidase/xanthine dehydrogenase a/b hammerhead" evidence="3">
    <location>
        <begin position="1"/>
        <end position="107"/>
    </location>
</feature>
<dbReference type="Pfam" id="PF02738">
    <property type="entry name" value="MoCoBD_1"/>
    <property type="match status" value="1"/>
</dbReference>
<organism evidence="4 5">
    <name type="scientific">Myceligenerans crystallogenes</name>
    <dbReference type="NCBI Taxonomy" id="316335"/>
    <lineage>
        <taxon>Bacteria</taxon>
        <taxon>Bacillati</taxon>
        <taxon>Actinomycetota</taxon>
        <taxon>Actinomycetes</taxon>
        <taxon>Micrococcales</taxon>
        <taxon>Promicromonosporaceae</taxon>
        <taxon>Myceligenerans</taxon>
    </lineage>
</organism>
<dbReference type="InterPro" id="IPR046867">
    <property type="entry name" value="AldOxase/xan_DH_MoCoBD2"/>
</dbReference>
<keyword evidence="5" id="KW-1185">Reference proteome</keyword>
<dbReference type="SMART" id="SM01008">
    <property type="entry name" value="Ald_Xan_dh_C"/>
    <property type="match status" value="1"/>
</dbReference>
<evidence type="ECO:0000313" key="4">
    <source>
        <dbReference type="EMBL" id="GAA1867719.1"/>
    </source>
</evidence>
<sequence>MRRAGTTYLRVVRSQVAHGRLVRVDTADAAAMPGVHGVFTAADLPGDVVIPARQPSPGIDFTPYLQAPLAREWVRYVGEPVAFVVADDPYRAEDAALRVRTEIAERPPVLDARRADGTTVESLGAAPARVGTIDTGYGDVEAALAEAPVVVELDLDCGRHTAAPLENRGLTVAYDTDPERLLVWGASKVPFWNRNVMARFLGVPDDTLHLRESDVGGSFGIRGELYAEDLLVVWAAWHLRRTVRWVEDREEHLIAANHAREQQHRVRAGFDDDGRLLALDDEAWLDTGAYIRTHGAVVAALTAGMFAGPYRVPAFRSRVHLVVTNKMGVGTYRAPGRFQNNAAREHLMDLAAARLGLDVAEIRRRNLPTARETEPGRPMKIFGAPMLLDGGDHLAHFEKSLTTVGWDAWQDRAAAARARGELVGVGMAAILEKAGLGLENAVVSVDSSGGVRVAVGAVSVGQGAETALAVAAAEVLGIRPDDVRVVLSDTDTLHDGGGTFASRTTVVAGAAVHQAAQLLRDRLAWTAGRILDRAPDDVVVADHAVVERDGARRRLDLALLARTASAPGFLRPGDEPGLVARSTFSAPTMTYPPGTHFAEVSVDPGTGIVRVTRYAVTYEIGRIMHEGMARGQVTGGVAQGIGGTLLEDLPYDDAGVPLVRTQRDYRAPHARDVPDIDVHLFEDVPAPGNPLGVRGVGEAGIAGVGAAVMNAVRDALGLAGPLRRLPLSQSTVLAALQGR</sequence>
<dbReference type="Proteomes" id="UP001501094">
    <property type="component" value="Unassembled WGS sequence"/>
</dbReference>
<evidence type="ECO:0000259" key="3">
    <source>
        <dbReference type="SMART" id="SM01008"/>
    </source>
</evidence>
<evidence type="ECO:0000256" key="1">
    <source>
        <dbReference type="ARBA" id="ARBA00022505"/>
    </source>
</evidence>
<reference evidence="4 5" key="1">
    <citation type="journal article" date="2019" name="Int. J. Syst. Evol. Microbiol.">
        <title>The Global Catalogue of Microorganisms (GCM) 10K type strain sequencing project: providing services to taxonomists for standard genome sequencing and annotation.</title>
        <authorList>
            <consortium name="The Broad Institute Genomics Platform"/>
            <consortium name="The Broad Institute Genome Sequencing Center for Infectious Disease"/>
            <person name="Wu L."/>
            <person name="Ma J."/>
        </authorList>
    </citation>
    <scope>NUCLEOTIDE SEQUENCE [LARGE SCALE GENOMIC DNA]</scope>
    <source>
        <strain evidence="4 5">JCM 14326</strain>
    </source>
</reference>
<keyword evidence="2" id="KW-0560">Oxidoreductase</keyword>
<protein>
    <submittedName>
        <fullName evidence="4">Xanthine dehydrogenase family protein molybdopterin-binding subunit</fullName>
    </submittedName>
</protein>
<gene>
    <name evidence="4" type="ORF">GCM10009751_27620</name>
</gene>
<proteinExistence type="predicted"/>
<dbReference type="Pfam" id="PF01315">
    <property type="entry name" value="Ald_Xan_dh_C"/>
    <property type="match status" value="1"/>
</dbReference>
<dbReference type="InterPro" id="IPR037165">
    <property type="entry name" value="AldOxase/xan_DH_Mopterin-bd_sf"/>
</dbReference>
<dbReference type="Gene3D" id="3.90.1170.50">
    <property type="entry name" value="Aldehyde oxidase/xanthine dehydrogenase, a/b hammerhead"/>
    <property type="match status" value="1"/>
</dbReference>
<dbReference type="PANTHER" id="PTHR11908">
    <property type="entry name" value="XANTHINE DEHYDROGENASE"/>
    <property type="match status" value="1"/>
</dbReference>
<dbReference type="InterPro" id="IPR016208">
    <property type="entry name" value="Ald_Oxase/xanthine_DH-like"/>
</dbReference>
<keyword evidence="1" id="KW-0500">Molybdenum</keyword>